<dbReference type="InterPro" id="IPR011079">
    <property type="entry name" value="Ala_racemase_C"/>
</dbReference>
<feature type="active site" description="Proton acceptor; specific for L-alanine" evidence="5">
    <location>
        <position position="255"/>
    </location>
</feature>
<dbReference type="GO" id="GO:0008784">
    <property type="term" value="F:alanine racemase activity"/>
    <property type="evidence" value="ECO:0007669"/>
    <property type="project" value="UniProtKB-UniRule"/>
</dbReference>
<evidence type="ECO:0000256" key="2">
    <source>
        <dbReference type="ARBA" id="ARBA00001933"/>
    </source>
</evidence>
<sequence>MGRAATATINLDAFRHNYRLAKSVAPEQKAIAIVKADAYGHGAVKLAFALENEADAFGVACIEEAIELREAGIKQPILLLEGFFTEDELPVISDNNFWCAVHSLEQIDIIARSQLNQPVNFWLKMDSGMHRLGVSPQDYRLAYDKLRSLPQVNEIVLMSHFADADAFGSAITAQQISCFEEISRDIDAPVSIANSAATMEHTSTRREFQRPGLMLYGSSPFEAAQPMAEQLQPVMTLTSEVIAVRELGPGDGVGYGHRFVCDGPTKVGTVAIGYADGYPRHAKDGTPVLVNGQRTRIIGRVSMDMLTVDLTHIDDARVGAKVELWGDNLLAAEVAPYCDTVPYTLFTGITRRVHKKYIG</sequence>
<feature type="domain" description="Alanine racemase C-terminal" evidence="8">
    <location>
        <begin position="234"/>
        <end position="358"/>
    </location>
</feature>
<evidence type="ECO:0000259" key="8">
    <source>
        <dbReference type="SMART" id="SM01005"/>
    </source>
</evidence>
<dbReference type="EMBL" id="LDOU01000007">
    <property type="protein sequence ID" value="KLV09911.1"/>
    <property type="molecule type" value="Genomic_DNA"/>
</dbReference>
<dbReference type="Gene3D" id="3.20.20.10">
    <property type="entry name" value="Alanine racemase"/>
    <property type="match status" value="1"/>
</dbReference>
<name>A0A0J1HE63_9GAMM</name>
<dbReference type="InterPro" id="IPR020622">
    <property type="entry name" value="Ala_racemase_pyridoxalP-BS"/>
</dbReference>
<evidence type="ECO:0000256" key="4">
    <source>
        <dbReference type="ARBA" id="ARBA00023235"/>
    </source>
</evidence>
<comment type="function">
    <text evidence="5">Catalyzes the interconversion of L-alanine and D-alanine. May also act on other amino acids.</text>
</comment>
<comment type="cofactor">
    <cofactor evidence="2 5 6">
        <name>pyridoxal 5'-phosphate</name>
        <dbReference type="ChEBI" id="CHEBI:597326"/>
    </cofactor>
</comment>
<accession>A0A0J1HE63</accession>
<dbReference type="PROSITE" id="PS00395">
    <property type="entry name" value="ALANINE_RACEMASE"/>
    <property type="match status" value="1"/>
</dbReference>
<dbReference type="InterPro" id="IPR000821">
    <property type="entry name" value="Ala_racemase"/>
</dbReference>
<keyword evidence="10" id="KW-1185">Reference proteome</keyword>
<dbReference type="GO" id="GO:0030632">
    <property type="term" value="P:D-alanine biosynthetic process"/>
    <property type="evidence" value="ECO:0007669"/>
    <property type="project" value="UniProtKB-UniRule"/>
</dbReference>
<evidence type="ECO:0000256" key="6">
    <source>
        <dbReference type="PIRSR" id="PIRSR600821-50"/>
    </source>
</evidence>
<dbReference type="Gene3D" id="2.40.37.10">
    <property type="entry name" value="Lyase, Ornithine Decarboxylase, Chain A, domain 1"/>
    <property type="match status" value="1"/>
</dbReference>
<evidence type="ECO:0000256" key="5">
    <source>
        <dbReference type="HAMAP-Rule" id="MF_01201"/>
    </source>
</evidence>
<dbReference type="OrthoDB" id="9813814at2"/>
<dbReference type="GO" id="GO:0005829">
    <property type="term" value="C:cytosol"/>
    <property type="evidence" value="ECO:0007669"/>
    <property type="project" value="TreeGrafter"/>
</dbReference>
<dbReference type="SUPFAM" id="SSF50621">
    <property type="entry name" value="Alanine racemase C-terminal domain-like"/>
    <property type="match status" value="1"/>
</dbReference>
<feature type="binding site" evidence="5 7">
    <location>
        <position position="131"/>
    </location>
    <ligand>
        <name>substrate</name>
    </ligand>
</feature>
<dbReference type="Pfam" id="PF01168">
    <property type="entry name" value="Ala_racemase_N"/>
    <property type="match status" value="1"/>
</dbReference>
<dbReference type="CDD" id="cd06827">
    <property type="entry name" value="PLPDE_III_AR_proteobact"/>
    <property type="match status" value="1"/>
</dbReference>
<dbReference type="STRING" id="320778.ABT57_09565"/>
<evidence type="ECO:0000313" key="10">
    <source>
        <dbReference type="Proteomes" id="UP000035909"/>
    </source>
</evidence>
<keyword evidence="3 5" id="KW-0663">Pyridoxal phosphate</keyword>
<evidence type="ECO:0000256" key="3">
    <source>
        <dbReference type="ARBA" id="ARBA00022898"/>
    </source>
</evidence>
<comment type="catalytic activity">
    <reaction evidence="1 5">
        <text>L-alanine = D-alanine</text>
        <dbReference type="Rhea" id="RHEA:20249"/>
        <dbReference type="ChEBI" id="CHEBI:57416"/>
        <dbReference type="ChEBI" id="CHEBI:57972"/>
        <dbReference type="EC" id="5.1.1.1"/>
    </reaction>
</comment>
<evidence type="ECO:0000256" key="7">
    <source>
        <dbReference type="PIRSR" id="PIRSR600821-52"/>
    </source>
</evidence>
<dbReference type="GO" id="GO:0030170">
    <property type="term" value="F:pyridoxal phosphate binding"/>
    <property type="evidence" value="ECO:0007669"/>
    <property type="project" value="UniProtKB-UniRule"/>
</dbReference>
<comment type="pathway">
    <text evidence="5">Amino-acid biosynthesis; D-alanine biosynthesis; D-alanine from L-alanine: step 1/1.</text>
</comment>
<dbReference type="RefSeq" id="WP_047885000.1">
    <property type="nucleotide sequence ID" value="NZ_CP071326.1"/>
</dbReference>
<gene>
    <name evidence="9" type="primary">alr</name>
    <name evidence="9" type="ORF">ABT57_09565</name>
</gene>
<dbReference type="PRINTS" id="PR00992">
    <property type="entry name" value="ALARACEMASE"/>
</dbReference>
<organism evidence="9 10">
    <name type="scientific">Photobacterium ganghwense</name>
    <dbReference type="NCBI Taxonomy" id="320778"/>
    <lineage>
        <taxon>Bacteria</taxon>
        <taxon>Pseudomonadati</taxon>
        <taxon>Pseudomonadota</taxon>
        <taxon>Gammaproteobacteria</taxon>
        <taxon>Vibrionales</taxon>
        <taxon>Vibrionaceae</taxon>
        <taxon>Photobacterium</taxon>
    </lineage>
</organism>
<evidence type="ECO:0000313" key="9">
    <source>
        <dbReference type="EMBL" id="KLV09911.1"/>
    </source>
</evidence>
<dbReference type="PANTHER" id="PTHR30511:SF0">
    <property type="entry name" value="ALANINE RACEMASE, CATABOLIC-RELATED"/>
    <property type="match status" value="1"/>
</dbReference>
<dbReference type="InterPro" id="IPR029066">
    <property type="entry name" value="PLP-binding_barrel"/>
</dbReference>
<dbReference type="Pfam" id="PF00842">
    <property type="entry name" value="Ala_racemase_C"/>
    <property type="match status" value="1"/>
</dbReference>
<dbReference type="PATRIC" id="fig|320778.3.peg.2086"/>
<evidence type="ECO:0000256" key="1">
    <source>
        <dbReference type="ARBA" id="ARBA00000316"/>
    </source>
</evidence>
<dbReference type="SUPFAM" id="SSF51419">
    <property type="entry name" value="PLP-binding barrel"/>
    <property type="match status" value="1"/>
</dbReference>
<protein>
    <recommendedName>
        <fullName evidence="5">Alanine racemase</fullName>
        <ecNumber evidence="5">5.1.1.1</ecNumber>
    </recommendedName>
</protein>
<dbReference type="UniPathway" id="UPA00042">
    <property type="reaction ID" value="UER00497"/>
</dbReference>
<dbReference type="PANTHER" id="PTHR30511">
    <property type="entry name" value="ALANINE RACEMASE"/>
    <property type="match status" value="1"/>
</dbReference>
<dbReference type="FunFam" id="3.20.20.10:FF:000002">
    <property type="entry name" value="Alanine racemase"/>
    <property type="match status" value="1"/>
</dbReference>
<comment type="caution">
    <text evidence="9">The sequence shown here is derived from an EMBL/GenBank/DDBJ whole genome shotgun (WGS) entry which is preliminary data.</text>
</comment>
<dbReference type="AlphaFoldDB" id="A0A0J1HE63"/>
<dbReference type="InterPro" id="IPR009006">
    <property type="entry name" value="Ala_racemase/Decarboxylase_C"/>
</dbReference>
<dbReference type="InterPro" id="IPR001608">
    <property type="entry name" value="Ala_racemase_N"/>
</dbReference>
<dbReference type="EC" id="5.1.1.1" evidence="5"/>
<proteinExistence type="inferred from homology"/>
<reference evidence="9 10" key="1">
    <citation type="submission" date="2015-05" db="EMBL/GenBank/DDBJ databases">
        <title>Photobacterium galathea sp. nov.</title>
        <authorList>
            <person name="Machado H."/>
            <person name="Gram L."/>
        </authorList>
    </citation>
    <scope>NUCLEOTIDE SEQUENCE [LARGE SCALE GENOMIC DNA]</scope>
    <source>
        <strain evidence="9 10">DSM 22954</strain>
    </source>
</reference>
<dbReference type="Proteomes" id="UP000035909">
    <property type="component" value="Unassembled WGS sequence"/>
</dbReference>
<feature type="modified residue" description="N6-(pyridoxal phosphate)lysine" evidence="5 6">
    <location>
        <position position="35"/>
    </location>
</feature>
<feature type="active site" description="Proton acceptor; specific for D-alanine" evidence="5">
    <location>
        <position position="35"/>
    </location>
</feature>
<dbReference type="HAMAP" id="MF_01201">
    <property type="entry name" value="Ala_racemase"/>
    <property type="match status" value="1"/>
</dbReference>
<dbReference type="SMART" id="SM01005">
    <property type="entry name" value="Ala_racemase_C"/>
    <property type="match status" value="1"/>
</dbReference>
<comment type="similarity">
    <text evidence="5">Belongs to the alanine racemase family.</text>
</comment>
<dbReference type="NCBIfam" id="TIGR00492">
    <property type="entry name" value="alr"/>
    <property type="match status" value="1"/>
</dbReference>
<keyword evidence="4 5" id="KW-0413">Isomerase</keyword>
<feature type="binding site" evidence="5 7">
    <location>
        <position position="303"/>
    </location>
    <ligand>
        <name>substrate</name>
    </ligand>
</feature>